<dbReference type="InterPro" id="IPR047650">
    <property type="entry name" value="Transpos_IS110"/>
</dbReference>
<dbReference type="InterPro" id="IPR003346">
    <property type="entry name" value="Transposase_20"/>
</dbReference>
<gene>
    <name evidence="4" type="ORF">IOE58_02000</name>
</gene>
<feature type="domain" description="Transposase IS110-like N-terminal" evidence="2">
    <location>
        <begin position="12"/>
        <end position="164"/>
    </location>
</feature>
<evidence type="ECO:0000313" key="4">
    <source>
        <dbReference type="EMBL" id="MBE9403023.1"/>
    </source>
</evidence>
<dbReference type="PANTHER" id="PTHR33055:SF16">
    <property type="entry name" value="TRANSPOSASE FOR INSERTION SEQUENCE ELEMENT IS1547"/>
    <property type="match status" value="1"/>
</dbReference>
<accession>A0ABR9VYQ5</accession>
<sequence length="356" mass="38938">MAIVAHTRPFVIGVDTHARNHSFAVLTAATGEQIAAKQFPTTSAGMNRAVAWVSRLIGGNLTALWVIEGAATYGARLARVVTDAGYEVAEAARMDARTHHRVGKSDLLDAHRIGASVLPLEDDRLRHPRSDAGLRPALRVLTSARENMSSERTASVNALTALLRTADLGLDARKPLTNGQITEVASWRTRVEDLELAAARAEAHRLAKRVRALDIELADNRSQLEELLRQSKAAPLLDVIGVGPVTAAVAYSAWSHRGRLRDEAAFAALAGVSPIPASSGNTTRHRLNRGGDRRLNRALHMATVTRMVHDPETRAYVDRRRAEGRTTKEIRRCLKRYLARRIYRTLEALHAAPTTA</sequence>
<feature type="coiled-coil region" evidence="1">
    <location>
        <begin position="184"/>
        <end position="230"/>
    </location>
</feature>
<name>A0ABR9VYQ5_9MICO</name>
<evidence type="ECO:0000313" key="5">
    <source>
        <dbReference type="Proteomes" id="UP000644727"/>
    </source>
</evidence>
<dbReference type="PANTHER" id="PTHR33055">
    <property type="entry name" value="TRANSPOSASE FOR INSERTION SEQUENCE ELEMENT IS1111A"/>
    <property type="match status" value="1"/>
</dbReference>
<proteinExistence type="predicted"/>
<feature type="domain" description="Transposase IS116/IS110/IS902 C-terminal" evidence="3">
    <location>
        <begin position="236"/>
        <end position="317"/>
    </location>
</feature>
<evidence type="ECO:0000256" key="1">
    <source>
        <dbReference type="SAM" id="Coils"/>
    </source>
</evidence>
<dbReference type="Proteomes" id="UP000644727">
    <property type="component" value="Unassembled WGS sequence"/>
</dbReference>
<organism evidence="4 5">
    <name type="scientific">Brachybacterium epidermidis</name>
    <dbReference type="NCBI Taxonomy" id="2781983"/>
    <lineage>
        <taxon>Bacteria</taxon>
        <taxon>Bacillati</taxon>
        <taxon>Actinomycetota</taxon>
        <taxon>Actinomycetes</taxon>
        <taxon>Micrococcales</taxon>
        <taxon>Dermabacteraceae</taxon>
        <taxon>Brachybacterium</taxon>
    </lineage>
</organism>
<evidence type="ECO:0000259" key="2">
    <source>
        <dbReference type="Pfam" id="PF01548"/>
    </source>
</evidence>
<protein>
    <submittedName>
        <fullName evidence="4">IS110 family transposase</fullName>
    </submittedName>
</protein>
<reference evidence="4 5" key="1">
    <citation type="submission" date="2020-10" db="EMBL/GenBank/DDBJ databases">
        <title>Draft genome and description of Brachybacterium epidermidis sp nov.</title>
        <authorList>
            <person name="Boxberger M."/>
            <person name="La Scola B."/>
        </authorList>
    </citation>
    <scope>NUCLEOTIDE SEQUENCE [LARGE SCALE GENOMIC DNA]</scope>
    <source>
        <strain evidence="4 5">Marseille-Q2903</strain>
    </source>
</reference>
<comment type="caution">
    <text evidence="4">The sequence shown here is derived from an EMBL/GenBank/DDBJ whole genome shotgun (WGS) entry which is preliminary data.</text>
</comment>
<keyword evidence="5" id="KW-1185">Reference proteome</keyword>
<dbReference type="EMBL" id="JADEYR010000001">
    <property type="protein sequence ID" value="MBE9403023.1"/>
    <property type="molecule type" value="Genomic_DNA"/>
</dbReference>
<dbReference type="InterPro" id="IPR002525">
    <property type="entry name" value="Transp_IS110-like_N"/>
</dbReference>
<evidence type="ECO:0000259" key="3">
    <source>
        <dbReference type="Pfam" id="PF02371"/>
    </source>
</evidence>
<dbReference type="Pfam" id="PF02371">
    <property type="entry name" value="Transposase_20"/>
    <property type="match status" value="1"/>
</dbReference>
<dbReference type="Pfam" id="PF01548">
    <property type="entry name" value="DEDD_Tnp_IS110"/>
    <property type="match status" value="1"/>
</dbReference>
<dbReference type="NCBIfam" id="NF033542">
    <property type="entry name" value="transpos_IS110"/>
    <property type="match status" value="1"/>
</dbReference>
<dbReference type="RefSeq" id="WP_193864749.1">
    <property type="nucleotide sequence ID" value="NZ_JADEYR010000001.1"/>
</dbReference>
<keyword evidence="1" id="KW-0175">Coiled coil</keyword>